<feature type="compositionally biased region" description="Low complexity" evidence="1">
    <location>
        <begin position="13"/>
        <end position="28"/>
    </location>
</feature>
<keyword evidence="3" id="KW-1185">Reference proteome</keyword>
<accession>A0A1B0AP49</accession>
<reference evidence="2" key="2">
    <citation type="submission" date="2020-05" db="UniProtKB">
        <authorList>
            <consortium name="EnsemblMetazoa"/>
        </authorList>
    </citation>
    <scope>IDENTIFICATION</scope>
    <source>
        <strain evidence="2">IAEA</strain>
    </source>
</reference>
<sequence length="144" mass="15972">MSQFFFQQNLLKSDSSPDTSNSSGSSSSKITMFSRQVRSKRCQLRNANYTSSQRHEWMAVNRSGRVRVVIEIPSVGAKSTQRAAAKNNNLEIVCNVLAAASSQVINSTAFLCSFTTAQERHDNFVEQRLISQGHMTFKGGFGEI</sequence>
<dbReference type="EnsemblMetazoa" id="GPPI003495-RA">
    <property type="protein sequence ID" value="GPPI003495-PA"/>
    <property type="gene ID" value="GPPI003495"/>
</dbReference>
<evidence type="ECO:0000313" key="2">
    <source>
        <dbReference type="EnsemblMetazoa" id="GPPI003495-PA"/>
    </source>
</evidence>
<reference evidence="3" key="1">
    <citation type="submission" date="2015-01" db="EMBL/GenBank/DDBJ databases">
        <authorList>
            <person name="Aksoy S."/>
            <person name="Warren W."/>
            <person name="Wilson R.K."/>
        </authorList>
    </citation>
    <scope>NUCLEOTIDE SEQUENCE [LARGE SCALE GENOMIC DNA]</scope>
    <source>
        <strain evidence="3">IAEA</strain>
    </source>
</reference>
<feature type="compositionally biased region" description="Polar residues" evidence="1">
    <location>
        <begin position="1"/>
        <end position="12"/>
    </location>
</feature>
<dbReference type="Proteomes" id="UP000092460">
    <property type="component" value="Unassembled WGS sequence"/>
</dbReference>
<evidence type="ECO:0000313" key="3">
    <source>
        <dbReference type="Proteomes" id="UP000092460"/>
    </source>
</evidence>
<evidence type="ECO:0000256" key="1">
    <source>
        <dbReference type="SAM" id="MobiDB-lite"/>
    </source>
</evidence>
<name>A0A1B0AP49_9MUSC</name>
<dbReference type="EMBL" id="JXJN01001128">
    <property type="status" value="NOT_ANNOTATED_CDS"/>
    <property type="molecule type" value="Genomic_DNA"/>
</dbReference>
<organism evidence="2 3">
    <name type="scientific">Glossina palpalis gambiensis</name>
    <dbReference type="NCBI Taxonomy" id="67801"/>
    <lineage>
        <taxon>Eukaryota</taxon>
        <taxon>Metazoa</taxon>
        <taxon>Ecdysozoa</taxon>
        <taxon>Arthropoda</taxon>
        <taxon>Hexapoda</taxon>
        <taxon>Insecta</taxon>
        <taxon>Pterygota</taxon>
        <taxon>Neoptera</taxon>
        <taxon>Endopterygota</taxon>
        <taxon>Diptera</taxon>
        <taxon>Brachycera</taxon>
        <taxon>Muscomorpha</taxon>
        <taxon>Hippoboscoidea</taxon>
        <taxon>Glossinidae</taxon>
        <taxon>Glossina</taxon>
    </lineage>
</organism>
<dbReference type="AlphaFoldDB" id="A0A1B0AP49"/>
<proteinExistence type="predicted"/>
<dbReference type="EMBL" id="JXJN01001127">
    <property type="status" value="NOT_ANNOTATED_CDS"/>
    <property type="molecule type" value="Genomic_DNA"/>
</dbReference>
<feature type="region of interest" description="Disordered" evidence="1">
    <location>
        <begin position="1"/>
        <end position="37"/>
    </location>
</feature>
<dbReference type="VEuPathDB" id="VectorBase:GPPI003495"/>
<protein>
    <submittedName>
        <fullName evidence="2">Uncharacterized protein</fullName>
    </submittedName>
</protein>